<sequence>MNENLVDESLPIVLNKEGDGETQFGPSSTPRYTCFRGWTRNQKNLFYENQRILTSPVFGGKKKFRFRLAQDQRLPFLEEATGPEGNGFFGEVSKTLIHAKHIVGHEELPIIEWKPKESNLTTEWATLPAIQIAVKRLKRVEQLSEAQWEQLVKKETENLNRARELQSEHLIKPIAAYERKLDRCFIFRWADGGNLGDFWTNHEVSARDRETVLWLLGQFAGICSALKVLHEENVRHGDLKPENILLFKRGYEDKMGSLQIADLGLTTFHEKEQHTNVRMNKGTKTPSGTRRYEPPEMEALRGQERPRSRQYDIWSFGCILLELLVWLVSGNSALKTLRDETSDYFWRRVSRTDGSRSFEVSEYVVLVMRWLDEQLENGTAYKDMLQLVREKLLIVPVSGEYESILGHREIASKVHETLQGIHTKKHYSNWRKTRTTGSASDPQDKHRTNSIRDTDRGISARITGGTFENDCSSTNLELIQKSSKLNDDWTSVPDNDFAVDFFDRIGWEQAKPSSSNITPRLCDSCAVSNSQWRFDKFCDVAVLRERARACDLCELLQEALERKGIRPPLTVELRQDAARVGLESGPNLLSYYCEPGKIMPIDAQFGLPSLFSQASREFYALLKEWIRVCNTDHDMCRRDEKDIQGKPTRLIYIGQPLRLVEAAGIHSDHYVALSHCWGPLKEKEKFCAYKRNIEELKTNIDFDALPRTFQDAITVTRGLEIDYIWIDSLCIIQDDDDDWQRESAKMELVFSTAYCTIGASSAKSSVDGFLRERTPRTVLKLPETTAGATYVCADIDDFYTDVELSALNSRGWVLQERALSRRTIFFTSSQVYWECGAGIHCETLTRLENSKVALLGDANFPNAAIGHYRDGRQLLIQDLYERYSGLAFSKDADRSVAILGLEARLARTFRTKAAYGLFEGYFARGLLWKRRDWTHLERITQPGGRRVPSWSSLSRKGGIQYMDATTELRFKEIDWAIDDFRNPFSVSDGIESASFLGLARKINISKYEMLVIISFDDNEEFAVKDLRCVVIGRDKPGKGKVDLKHHVLIIHEARNVAGNGIFERVGVASLRPEVVASEGSWVTIY</sequence>
<organism evidence="3 4">
    <name type="scientific">Periconia macrospinosa</name>
    <dbReference type="NCBI Taxonomy" id="97972"/>
    <lineage>
        <taxon>Eukaryota</taxon>
        <taxon>Fungi</taxon>
        <taxon>Dikarya</taxon>
        <taxon>Ascomycota</taxon>
        <taxon>Pezizomycotina</taxon>
        <taxon>Dothideomycetes</taxon>
        <taxon>Pleosporomycetidae</taxon>
        <taxon>Pleosporales</taxon>
        <taxon>Massarineae</taxon>
        <taxon>Periconiaceae</taxon>
        <taxon>Periconia</taxon>
    </lineage>
</organism>
<dbReference type="Pfam" id="PF00069">
    <property type="entry name" value="Pkinase"/>
    <property type="match status" value="1"/>
</dbReference>
<accession>A0A2V1D7Z1</accession>
<gene>
    <name evidence="3" type="ORF">DM02DRAFT_541655</name>
</gene>
<name>A0A2V1D7Z1_9PLEO</name>
<evidence type="ECO:0000259" key="2">
    <source>
        <dbReference type="PROSITE" id="PS50011"/>
    </source>
</evidence>
<dbReference type="InterPro" id="IPR000719">
    <property type="entry name" value="Prot_kinase_dom"/>
</dbReference>
<dbReference type="EMBL" id="KZ805593">
    <property type="protein sequence ID" value="PVH93374.1"/>
    <property type="molecule type" value="Genomic_DNA"/>
</dbReference>
<proteinExistence type="predicted"/>
<protein>
    <submittedName>
        <fullName evidence="3">HET-domain-containing protein</fullName>
    </submittedName>
</protein>
<dbReference type="AlphaFoldDB" id="A0A2V1D7Z1"/>
<dbReference type="PROSITE" id="PS00108">
    <property type="entry name" value="PROTEIN_KINASE_ST"/>
    <property type="match status" value="1"/>
</dbReference>
<dbReference type="SMART" id="SM00220">
    <property type="entry name" value="S_TKc"/>
    <property type="match status" value="1"/>
</dbReference>
<dbReference type="InterPro" id="IPR008271">
    <property type="entry name" value="Ser/Thr_kinase_AS"/>
</dbReference>
<dbReference type="OrthoDB" id="4161196at2759"/>
<dbReference type="InterPro" id="IPR010730">
    <property type="entry name" value="HET"/>
</dbReference>
<evidence type="ECO:0000313" key="3">
    <source>
        <dbReference type="EMBL" id="PVH93374.1"/>
    </source>
</evidence>
<dbReference type="CDD" id="cd00180">
    <property type="entry name" value="PKc"/>
    <property type="match status" value="1"/>
</dbReference>
<dbReference type="Gene3D" id="1.10.510.10">
    <property type="entry name" value="Transferase(Phosphotransferase) domain 1"/>
    <property type="match status" value="1"/>
</dbReference>
<evidence type="ECO:0000256" key="1">
    <source>
        <dbReference type="SAM" id="MobiDB-lite"/>
    </source>
</evidence>
<feature type="region of interest" description="Disordered" evidence="1">
    <location>
        <begin position="429"/>
        <end position="455"/>
    </location>
</feature>
<dbReference type="Pfam" id="PF06985">
    <property type="entry name" value="HET"/>
    <property type="match status" value="1"/>
</dbReference>
<dbReference type="InterPro" id="IPR011009">
    <property type="entry name" value="Kinase-like_dom_sf"/>
</dbReference>
<feature type="compositionally biased region" description="Basic and acidic residues" evidence="1">
    <location>
        <begin position="442"/>
        <end position="455"/>
    </location>
</feature>
<dbReference type="SUPFAM" id="SSF56112">
    <property type="entry name" value="Protein kinase-like (PK-like)"/>
    <property type="match status" value="1"/>
</dbReference>
<dbReference type="PANTHER" id="PTHR33112:SF10">
    <property type="entry name" value="TOL"/>
    <property type="match status" value="1"/>
</dbReference>
<feature type="domain" description="Protein kinase" evidence="2">
    <location>
        <begin position="78"/>
        <end position="393"/>
    </location>
</feature>
<evidence type="ECO:0000313" key="4">
    <source>
        <dbReference type="Proteomes" id="UP000244855"/>
    </source>
</evidence>
<dbReference type="PANTHER" id="PTHR33112">
    <property type="entry name" value="DOMAIN PROTEIN, PUTATIVE-RELATED"/>
    <property type="match status" value="1"/>
</dbReference>
<reference evidence="3 4" key="1">
    <citation type="journal article" date="2018" name="Sci. Rep.">
        <title>Comparative genomics provides insights into the lifestyle and reveals functional heterogeneity of dark septate endophytic fungi.</title>
        <authorList>
            <person name="Knapp D.G."/>
            <person name="Nemeth J.B."/>
            <person name="Barry K."/>
            <person name="Hainaut M."/>
            <person name="Henrissat B."/>
            <person name="Johnson J."/>
            <person name="Kuo A."/>
            <person name="Lim J.H.P."/>
            <person name="Lipzen A."/>
            <person name="Nolan M."/>
            <person name="Ohm R.A."/>
            <person name="Tamas L."/>
            <person name="Grigoriev I.V."/>
            <person name="Spatafora J.W."/>
            <person name="Nagy L.G."/>
            <person name="Kovacs G.M."/>
        </authorList>
    </citation>
    <scope>NUCLEOTIDE SEQUENCE [LARGE SCALE GENOMIC DNA]</scope>
    <source>
        <strain evidence="3 4">DSE2036</strain>
    </source>
</reference>
<dbReference type="PROSITE" id="PS50011">
    <property type="entry name" value="PROTEIN_KINASE_DOM"/>
    <property type="match status" value="1"/>
</dbReference>
<keyword evidence="4" id="KW-1185">Reference proteome</keyword>
<dbReference type="Proteomes" id="UP000244855">
    <property type="component" value="Unassembled WGS sequence"/>
</dbReference>
<dbReference type="GO" id="GO:0005524">
    <property type="term" value="F:ATP binding"/>
    <property type="evidence" value="ECO:0007669"/>
    <property type="project" value="InterPro"/>
</dbReference>
<dbReference type="GO" id="GO:0004672">
    <property type="term" value="F:protein kinase activity"/>
    <property type="evidence" value="ECO:0007669"/>
    <property type="project" value="InterPro"/>
</dbReference>
<dbReference type="STRING" id="97972.A0A2V1D7Z1"/>